<feature type="compositionally biased region" description="Polar residues" evidence="1">
    <location>
        <begin position="30"/>
        <end position="39"/>
    </location>
</feature>
<evidence type="ECO:0000313" key="2">
    <source>
        <dbReference type="EMBL" id="MFC5971299.1"/>
    </source>
</evidence>
<comment type="caution">
    <text evidence="2">The sequence shown here is derived from an EMBL/GenBank/DDBJ whole genome shotgun (WGS) entry which is preliminary data.</text>
</comment>
<gene>
    <name evidence="2" type="ORF">ACFPYI_08165</name>
</gene>
<feature type="region of interest" description="Disordered" evidence="1">
    <location>
        <begin position="28"/>
        <end position="95"/>
    </location>
</feature>
<sequence length="226" mass="23146">MVRSTRTTALLVAVALTVALSGCAGVLDDGSSTETSMPEATSTDVPTDSATTAPTDGTDATTTSALNSTNTSSTGTTTEQMTTTGATASPTATPGNATAAFVEDGETLATVSLEIADNDSERAQGLMHRESLAENHGMVFVYGGEATRSFWMKNTLIPLDMVFVAANGTVLNVEHADVPPEGSSDYGSYVSDGPAQYVVEVNRGFANRTGVGPGTQVEFSGLDGED</sequence>
<proteinExistence type="predicted"/>
<feature type="compositionally biased region" description="Low complexity" evidence="1">
    <location>
        <begin position="40"/>
        <end position="95"/>
    </location>
</feature>
<organism evidence="2 3">
    <name type="scientific">Halomarina salina</name>
    <dbReference type="NCBI Taxonomy" id="1872699"/>
    <lineage>
        <taxon>Archaea</taxon>
        <taxon>Methanobacteriati</taxon>
        <taxon>Methanobacteriota</taxon>
        <taxon>Stenosarchaea group</taxon>
        <taxon>Halobacteria</taxon>
        <taxon>Halobacteriales</taxon>
        <taxon>Natronomonadaceae</taxon>
        <taxon>Halomarina</taxon>
    </lineage>
</organism>
<dbReference type="RefSeq" id="WP_247414204.1">
    <property type="nucleotide sequence ID" value="NZ_JALLGW010000001.1"/>
</dbReference>
<protein>
    <submittedName>
        <fullName evidence="2">DUF192 domain-containing protein</fullName>
    </submittedName>
</protein>
<dbReference type="Gene3D" id="2.60.120.1140">
    <property type="entry name" value="Protein of unknown function DUF192"/>
    <property type="match status" value="1"/>
</dbReference>
<reference evidence="2 3" key="1">
    <citation type="journal article" date="2019" name="Int. J. Syst. Evol. Microbiol.">
        <title>The Global Catalogue of Microorganisms (GCM) 10K type strain sequencing project: providing services to taxonomists for standard genome sequencing and annotation.</title>
        <authorList>
            <consortium name="The Broad Institute Genomics Platform"/>
            <consortium name="The Broad Institute Genome Sequencing Center for Infectious Disease"/>
            <person name="Wu L."/>
            <person name="Ma J."/>
        </authorList>
    </citation>
    <scope>NUCLEOTIDE SEQUENCE [LARGE SCALE GENOMIC DNA]</scope>
    <source>
        <strain evidence="2 3">CGMCC 1.12543</strain>
    </source>
</reference>
<dbReference type="Proteomes" id="UP001596099">
    <property type="component" value="Unassembled WGS sequence"/>
</dbReference>
<name>A0ABD5RM45_9EURY</name>
<dbReference type="InterPro" id="IPR003795">
    <property type="entry name" value="DUF192"/>
</dbReference>
<dbReference type="PROSITE" id="PS51257">
    <property type="entry name" value="PROKAR_LIPOPROTEIN"/>
    <property type="match status" value="1"/>
</dbReference>
<dbReference type="EMBL" id="JBHSQH010000001">
    <property type="protein sequence ID" value="MFC5971299.1"/>
    <property type="molecule type" value="Genomic_DNA"/>
</dbReference>
<keyword evidence="3" id="KW-1185">Reference proteome</keyword>
<dbReference type="AlphaFoldDB" id="A0ABD5RM45"/>
<dbReference type="PANTHER" id="PTHR37953">
    <property type="entry name" value="UPF0127 PROTEIN MJ1496"/>
    <property type="match status" value="1"/>
</dbReference>
<accession>A0ABD5RM45</accession>
<dbReference type="InterPro" id="IPR038695">
    <property type="entry name" value="Saro_0823-like_sf"/>
</dbReference>
<dbReference type="PANTHER" id="PTHR37953:SF1">
    <property type="entry name" value="UPF0127 PROTEIN MJ1496"/>
    <property type="match status" value="1"/>
</dbReference>
<evidence type="ECO:0000313" key="3">
    <source>
        <dbReference type="Proteomes" id="UP001596099"/>
    </source>
</evidence>
<dbReference type="Pfam" id="PF02643">
    <property type="entry name" value="DUF192"/>
    <property type="match status" value="1"/>
</dbReference>
<evidence type="ECO:0000256" key="1">
    <source>
        <dbReference type="SAM" id="MobiDB-lite"/>
    </source>
</evidence>